<organism evidence="1 2">
    <name type="scientific">Choiromyces venosus 120613-1</name>
    <dbReference type="NCBI Taxonomy" id="1336337"/>
    <lineage>
        <taxon>Eukaryota</taxon>
        <taxon>Fungi</taxon>
        <taxon>Dikarya</taxon>
        <taxon>Ascomycota</taxon>
        <taxon>Pezizomycotina</taxon>
        <taxon>Pezizomycetes</taxon>
        <taxon>Pezizales</taxon>
        <taxon>Tuberaceae</taxon>
        <taxon>Choiromyces</taxon>
    </lineage>
</organism>
<dbReference type="AlphaFoldDB" id="A0A3N4ITJ4"/>
<evidence type="ECO:0000313" key="1">
    <source>
        <dbReference type="EMBL" id="RPA89512.1"/>
    </source>
</evidence>
<reference evidence="1 2" key="1">
    <citation type="journal article" date="2018" name="Nat. Ecol. Evol.">
        <title>Pezizomycetes genomes reveal the molecular basis of ectomycorrhizal truffle lifestyle.</title>
        <authorList>
            <person name="Murat C."/>
            <person name="Payen T."/>
            <person name="Noel B."/>
            <person name="Kuo A."/>
            <person name="Morin E."/>
            <person name="Chen J."/>
            <person name="Kohler A."/>
            <person name="Krizsan K."/>
            <person name="Balestrini R."/>
            <person name="Da Silva C."/>
            <person name="Montanini B."/>
            <person name="Hainaut M."/>
            <person name="Levati E."/>
            <person name="Barry K.W."/>
            <person name="Belfiori B."/>
            <person name="Cichocki N."/>
            <person name="Clum A."/>
            <person name="Dockter R.B."/>
            <person name="Fauchery L."/>
            <person name="Guy J."/>
            <person name="Iotti M."/>
            <person name="Le Tacon F."/>
            <person name="Lindquist E.A."/>
            <person name="Lipzen A."/>
            <person name="Malagnac F."/>
            <person name="Mello A."/>
            <person name="Molinier V."/>
            <person name="Miyauchi S."/>
            <person name="Poulain J."/>
            <person name="Riccioni C."/>
            <person name="Rubini A."/>
            <person name="Sitrit Y."/>
            <person name="Splivallo R."/>
            <person name="Traeger S."/>
            <person name="Wang M."/>
            <person name="Zifcakova L."/>
            <person name="Wipf D."/>
            <person name="Zambonelli A."/>
            <person name="Paolocci F."/>
            <person name="Nowrousian M."/>
            <person name="Ottonello S."/>
            <person name="Baldrian P."/>
            <person name="Spatafora J.W."/>
            <person name="Henrissat B."/>
            <person name="Nagy L.G."/>
            <person name="Aury J.M."/>
            <person name="Wincker P."/>
            <person name="Grigoriev I.V."/>
            <person name="Bonfante P."/>
            <person name="Martin F.M."/>
        </authorList>
    </citation>
    <scope>NUCLEOTIDE SEQUENCE [LARGE SCALE GENOMIC DNA]</scope>
    <source>
        <strain evidence="1 2">120613-1</strain>
    </source>
</reference>
<name>A0A3N4ITJ4_9PEZI</name>
<gene>
    <name evidence="1" type="ORF">L873DRAFT_649144</name>
</gene>
<keyword evidence="2" id="KW-1185">Reference proteome</keyword>
<protein>
    <submittedName>
        <fullName evidence="1">Uncharacterized protein</fullName>
    </submittedName>
</protein>
<dbReference type="EMBL" id="ML120574">
    <property type="protein sequence ID" value="RPA89512.1"/>
    <property type="molecule type" value="Genomic_DNA"/>
</dbReference>
<proteinExistence type="predicted"/>
<dbReference type="Proteomes" id="UP000276215">
    <property type="component" value="Unassembled WGS sequence"/>
</dbReference>
<evidence type="ECO:0000313" key="2">
    <source>
        <dbReference type="Proteomes" id="UP000276215"/>
    </source>
</evidence>
<sequence length="76" mass="8672">MKDIFADHLVEHLRISRNIIRLLGRFGTAFCFYPYMGLCRLSLVFHNKDPCGVRSRVLQLSSFQVSIGMLTGQSPL</sequence>
<accession>A0A3N4ITJ4</accession>